<evidence type="ECO:0000256" key="3">
    <source>
        <dbReference type="ARBA" id="ARBA00022884"/>
    </source>
</evidence>
<keyword evidence="2 7" id="KW-0699">rRNA-binding</keyword>
<dbReference type="GO" id="GO:0019843">
    <property type="term" value="F:rRNA binding"/>
    <property type="evidence" value="ECO:0007669"/>
    <property type="project" value="UniProtKB-UniRule"/>
</dbReference>
<dbReference type="eggNOG" id="COG0359">
    <property type="taxonomic scope" value="Bacteria"/>
</dbReference>
<dbReference type="OrthoDB" id="9788336at2"/>
<dbReference type="GO" id="GO:0003735">
    <property type="term" value="F:structural constituent of ribosome"/>
    <property type="evidence" value="ECO:0007669"/>
    <property type="project" value="InterPro"/>
</dbReference>
<dbReference type="InterPro" id="IPR036791">
    <property type="entry name" value="Ribosomal_bL9_C_sf"/>
</dbReference>
<keyword evidence="12" id="KW-1185">Reference proteome</keyword>
<dbReference type="InterPro" id="IPR009027">
    <property type="entry name" value="Ribosomal_bL9/RNase_H1_N"/>
</dbReference>
<evidence type="ECO:0000313" key="12">
    <source>
        <dbReference type="Proteomes" id="UP000002620"/>
    </source>
</evidence>
<dbReference type="Gene3D" id="3.40.5.10">
    <property type="entry name" value="Ribosomal protein L9, N-terminal domain"/>
    <property type="match status" value="1"/>
</dbReference>
<feature type="domain" description="Large ribosomal subunit protein bL9 C-terminal" evidence="10">
    <location>
        <begin position="63"/>
        <end position="146"/>
    </location>
</feature>
<dbReference type="Pfam" id="PF03948">
    <property type="entry name" value="Ribosomal_L9_C"/>
    <property type="match status" value="1"/>
</dbReference>
<dbReference type="AlphaFoldDB" id="C9RAG6"/>
<evidence type="ECO:0000256" key="4">
    <source>
        <dbReference type="ARBA" id="ARBA00022980"/>
    </source>
</evidence>
<feature type="domain" description="Ribosomal protein L9" evidence="9">
    <location>
        <begin position="1"/>
        <end position="47"/>
    </location>
</feature>
<dbReference type="SUPFAM" id="SSF55658">
    <property type="entry name" value="L9 N-domain-like"/>
    <property type="match status" value="1"/>
</dbReference>
<evidence type="ECO:0000256" key="5">
    <source>
        <dbReference type="ARBA" id="ARBA00023274"/>
    </source>
</evidence>
<dbReference type="InterPro" id="IPR020594">
    <property type="entry name" value="Ribosomal_bL9_bac/chp"/>
</dbReference>
<dbReference type="Gene3D" id="3.10.430.100">
    <property type="entry name" value="Ribosomal protein L9, C-terminal domain"/>
    <property type="match status" value="1"/>
</dbReference>
<sequence length="148" mass="15807">MRVILLKDVPSLGKAGEVVNVAEGYARNYLIPRRLAEPADEKKMAELKRRAEQKAKAEAAKLEAAKKLADQLSATTLTLKVRAGEGGKLFGAVTAKEIAAAIAQELGTEIDKKQVMLESPIKEIGTYTVEVRLAAGVVGKVKVEVVPA</sequence>
<dbReference type="GO" id="GO:0005840">
    <property type="term" value="C:ribosome"/>
    <property type="evidence" value="ECO:0007669"/>
    <property type="project" value="UniProtKB-KW"/>
</dbReference>
<dbReference type="STRING" id="429009.Adeg_2135"/>
<dbReference type="InterPro" id="IPR020070">
    <property type="entry name" value="Ribosomal_bL9_N"/>
</dbReference>
<dbReference type="RefSeq" id="WP_015740088.1">
    <property type="nucleotide sequence ID" value="NC_013385.1"/>
</dbReference>
<evidence type="ECO:0000256" key="6">
    <source>
        <dbReference type="ARBA" id="ARBA00035292"/>
    </source>
</evidence>
<dbReference type="InterPro" id="IPR036935">
    <property type="entry name" value="Ribosomal_bL9_N_sf"/>
</dbReference>
<evidence type="ECO:0000259" key="10">
    <source>
        <dbReference type="Pfam" id="PF03948"/>
    </source>
</evidence>
<name>C9RAG6_AMMDK</name>
<keyword evidence="3 7" id="KW-0694">RNA-binding</keyword>
<dbReference type="InterPro" id="IPR020069">
    <property type="entry name" value="Ribosomal_bL9_C"/>
</dbReference>
<evidence type="ECO:0000259" key="9">
    <source>
        <dbReference type="Pfam" id="PF01281"/>
    </source>
</evidence>
<dbReference type="EMBL" id="CP001785">
    <property type="protein sequence ID" value="ACX53212.1"/>
    <property type="molecule type" value="Genomic_DNA"/>
</dbReference>
<dbReference type="HOGENOM" id="CLU_078938_3_0_9"/>
<dbReference type="HAMAP" id="MF_00503">
    <property type="entry name" value="Ribosomal_bL9"/>
    <property type="match status" value="1"/>
</dbReference>
<evidence type="ECO:0000256" key="1">
    <source>
        <dbReference type="ARBA" id="ARBA00010605"/>
    </source>
</evidence>
<evidence type="ECO:0000256" key="8">
    <source>
        <dbReference type="SAM" id="Coils"/>
    </source>
</evidence>
<dbReference type="PANTHER" id="PTHR21368">
    <property type="entry name" value="50S RIBOSOMAL PROTEIN L9"/>
    <property type="match status" value="1"/>
</dbReference>
<organism evidence="11 12">
    <name type="scientific">Ammonifex degensii (strain DSM 10501 / KC4)</name>
    <dbReference type="NCBI Taxonomy" id="429009"/>
    <lineage>
        <taxon>Bacteria</taxon>
        <taxon>Bacillati</taxon>
        <taxon>Bacillota</taxon>
        <taxon>Clostridia</taxon>
        <taxon>Thermoanaerobacterales</taxon>
        <taxon>Thermoanaerobacteraceae</taxon>
        <taxon>Ammonifex</taxon>
    </lineage>
</organism>
<dbReference type="KEGG" id="adg:Adeg_2135"/>
<protein>
    <recommendedName>
        <fullName evidence="6 7">Large ribosomal subunit protein bL9</fullName>
    </recommendedName>
</protein>
<accession>C9RAG6</accession>
<keyword evidence="8" id="KW-0175">Coiled coil</keyword>
<keyword evidence="5 7" id="KW-0687">Ribonucleoprotein</keyword>
<dbReference type="GO" id="GO:0006412">
    <property type="term" value="P:translation"/>
    <property type="evidence" value="ECO:0007669"/>
    <property type="project" value="UniProtKB-UniRule"/>
</dbReference>
<dbReference type="Proteomes" id="UP000002620">
    <property type="component" value="Chromosome"/>
</dbReference>
<dbReference type="Pfam" id="PF01281">
    <property type="entry name" value="Ribosomal_L9_N"/>
    <property type="match status" value="1"/>
</dbReference>
<dbReference type="NCBIfam" id="TIGR00158">
    <property type="entry name" value="L9"/>
    <property type="match status" value="1"/>
</dbReference>
<feature type="coiled-coil region" evidence="8">
    <location>
        <begin position="45"/>
        <end position="72"/>
    </location>
</feature>
<comment type="function">
    <text evidence="7">Binds to the 23S rRNA.</text>
</comment>
<comment type="similarity">
    <text evidence="1 7">Belongs to the bacterial ribosomal protein bL9 family.</text>
</comment>
<evidence type="ECO:0000256" key="7">
    <source>
        <dbReference type="HAMAP-Rule" id="MF_00503"/>
    </source>
</evidence>
<dbReference type="InterPro" id="IPR000244">
    <property type="entry name" value="Ribosomal_bL9"/>
</dbReference>
<dbReference type="GO" id="GO:1990904">
    <property type="term" value="C:ribonucleoprotein complex"/>
    <property type="evidence" value="ECO:0007669"/>
    <property type="project" value="UniProtKB-KW"/>
</dbReference>
<dbReference type="SUPFAM" id="SSF55653">
    <property type="entry name" value="Ribosomal protein L9 C-domain"/>
    <property type="match status" value="1"/>
</dbReference>
<evidence type="ECO:0000313" key="11">
    <source>
        <dbReference type="EMBL" id="ACX53212.1"/>
    </source>
</evidence>
<keyword evidence="4 7" id="KW-0689">Ribosomal protein</keyword>
<reference evidence="11 12" key="1">
    <citation type="submission" date="2009-10" db="EMBL/GenBank/DDBJ databases">
        <title>Complete sequence of chromosome of Ammonifex degensii KC4.</title>
        <authorList>
            <consortium name="US DOE Joint Genome Institute"/>
            <person name="Kerfeld C."/>
            <person name="Goodner B."/>
            <person name="Huber H."/>
            <person name="Stetter K."/>
            <person name="Lucas S."/>
            <person name="Copeland A."/>
            <person name="Lapidus A."/>
            <person name="Glavina del Rio T."/>
            <person name="Dalin E."/>
            <person name="Tice H."/>
            <person name="Bruce D."/>
            <person name="Goodwin L."/>
            <person name="Pitluck S."/>
            <person name="Saunders E."/>
            <person name="Brettin T."/>
            <person name="Detter J.C."/>
            <person name="Han C."/>
            <person name="Larimer F."/>
            <person name="Land M."/>
            <person name="Hauser L."/>
            <person name="Kyrpides N."/>
            <person name="Ovchinnikova G."/>
            <person name="Richardson P."/>
        </authorList>
    </citation>
    <scope>NUCLEOTIDE SEQUENCE [LARGE SCALE GENOMIC DNA]</scope>
    <source>
        <strain evidence="12">DSM 10501 / KC4</strain>
    </source>
</reference>
<proteinExistence type="inferred from homology"/>
<gene>
    <name evidence="7" type="primary">rplI</name>
    <name evidence="11" type="ordered locus">Adeg_2135</name>
</gene>
<evidence type="ECO:0000256" key="2">
    <source>
        <dbReference type="ARBA" id="ARBA00022730"/>
    </source>
</evidence>